<gene>
    <name evidence="1" type="ORF">Q8A49_07370</name>
</gene>
<dbReference type="EMBL" id="JAUUCC010000013">
    <property type="protein sequence ID" value="MEE2050312.1"/>
    <property type="molecule type" value="Genomic_DNA"/>
</dbReference>
<name>A0ABU7KLZ5_9ACTN</name>
<evidence type="ECO:0000313" key="2">
    <source>
        <dbReference type="Proteomes" id="UP001348641"/>
    </source>
</evidence>
<protein>
    <submittedName>
        <fullName evidence="1">Phage major capsid protein</fullName>
    </submittedName>
</protein>
<dbReference type="InterPro" id="IPR048813">
    <property type="entry name" value="GP7-like"/>
</dbReference>
<dbReference type="RefSeq" id="WP_330157537.1">
    <property type="nucleotide sequence ID" value="NZ_BAAAJA010000059.1"/>
</dbReference>
<proteinExistence type="predicted"/>
<comment type="caution">
    <text evidence="1">The sequence shown here is derived from an EMBL/GenBank/DDBJ whole genome shotgun (WGS) entry which is preliminary data.</text>
</comment>
<sequence length="334" mass="35516">MPVTLAEAKNNTQDAVDLAVIDEFRKESTILDTLIWDDAVNPSGGGATLTYGYRRLVTQPTASTRAINSEYTPSEVTTQRYTTDLAVMGGSFQVDRIVGELGPAVSGAVELNMNQKIKATRTEFQDLVINGDTAVDADGFDGLDKALTGSTTEFRATSVTDWSDLDTDASVKHKALDALDEFLGLLDGMPTVILGNKAALAKVRAIVRRTGMYVRNPVEGLVDQFGRPVVRESYGGAVFADPGDKAGSNSPIIPVEDRTVDGTPATGLTDLYAYRVDMDGFHGVSTTGGVRIRQWAPDFQSAGAVKLGEVELGPVAVALKSTKAAAVLRNVKVV</sequence>
<evidence type="ECO:0000313" key="1">
    <source>
        <dbReference type="EMBL" id="MEE2050312.1"/>
    </source>
</evidence>
<dbReference type="Proteomes" id="UP001348641">
    <property type="component" value="Unassembled WGS sequence"/>
</dbReference>
<accession>A0ABU7KLZ5</accession>
<organism evidence="1 2">
    <name type="scientific">Nocardiopsis tropica</name>
    <dbReference type="NCBI Taxonomy" id="109330"/>
    <lineage>
        <taxon>Bacteria</taxon>
        <taxon>Bacillati</taxon>
        <taxon>Actinomycetota</taxon>
        <taxon>Actinomycetes</taxon>
        <taxon>Streptosporangiales</taxon>
        <taxon>Nocardiopsidaceae</taxon>
        <taxon>Nocardiopsis</taxon>
    </lineage>
</organism>
<dbReference type="NCBIfam" id="NF045672">
    <property type="entry name" value="MCP_gp7_epsi_15"/>
    <property type="match status" value="1"/>
</dbReference>
<reference evidence="1 2" key="1">
    <citation type="submission" date="2023-07" db="EMBL/GenBank/DDBJ databases">
        <authorList>
            <person name="Girao M."/>
            <person name="Carvalho M.F."/>
        </authorList>
    </citation>
    <scope>NUCLEOTIDE SEQUENCE [LARGE SCALE GENOMIC DNA]</scope>
    <source>
        <strain evidence="1 2">66/93</strain>
    </source>
</reference>